<dbReference type="Proteomes" id="UP000824890">
    <property type="component" value="Unassembled WGS sequence"/>
</dbReference>
<gene>
    <name evidence="1" type="ORF">HID58_069989</name>
</gene>
<dbReference type="PANTHER" id="PTHR33875">
    <property type="entry name" value="OS09G0542200 PROTEIN"/>
    <property type="match status" value="1"/>
</dbReference>
<protein>
    <submittedName>
        <fullName evidence="1">Uncharacterized protein</fullName>
    </submittedName>
</protein>
<dbReference type="Gene3D" id="3.40.30.10">
    <property type="entry name" value="Glutaredoxin"/>
    <property type="match status" value="1"/>
</dbReference>
<comment type="caution">
    <text evidence="1">The sequence shown here is derived from an EMBL/GenBank/DDBJ whole genome shotgun (WGS) entry which is preliminary data.</text>
</comment>
<name>A0ABQ7YXG3_BRANA</name>
<evidence type="ECO:0000313" key="2">
    <source>
        <dbReference type="Proteomes" id="UP000824890"/>
    </source>
</evidence>
<sequence length="257" mass="28547">VLLSSLIARKAEGLLTWRLLFSLPHGLHISNINLSGAGCLNDSSSKLTESVSFQRILYFDQAVGGVSSSTVAIDSELKGNEELVWEPVSNKNSQSELGTLQELFLPEDVNSDLAIGQIINANATFSLLEGIFKHQALFYNSQTQFMPRPAVVNKLVKLGTVTLGSSYHYPLKSGFRNSKYDLDTRVSFKYSVSRGVSSTPTFYVNVFELLDAVLFLQLNEKIVKEVYAQQKEVGDEENAENIPVSTFFTARVGRCYW</sequence>
<evidence type="ECO:0000313" key="1">
    <source>
        <dbReference type="EMBL" id="KAH0872627.1"/>
    </source>
</evidence>
<keyword evidence="2" id="KW-1185">Reference proteome</keyword>
<proteinExistence type="predicted"/>
<reference evidence="1 2" key="1">
    <citation type="submission" date="2021-05" db="EMBL/GenBank/DDBJ databases">
        <title>Genome Assembly of Synthetic Allotetraploid Brassica napus Reveals Homoeologous Exchanges between Subgenomes.</title>
        <authorList>
            <person name="Davis J.T."/>
        </authorList>
    </citation>
    <scope>NUCLEOTIDE SEQUENCE [LARGE SCALE GENOMIC DNA]</scope>
    <source>
        <strain evidence="2">cv. Da-Ae</strain>
        <tissue evidence="1">Seedling</tissue>
    </source>
</reference>
<dbReference type="EMBL" id="JAGKQM010000016">
    <property type="protein sequence ID" value="KAH0872627.1"/>
    <property type="molecule type" value="Genomic_DNA"/>
</dbReference>
<accession>A0ABQ7YXG3</accession>
<dbReference type="PANTHER" id="PTHR33875:SF4">
    <property type="entry name" value="THIOREDOXIN-LIKE FOLD DOMAIN-CONTAINING PROTEIN"/>
    <property type="match status" value="1"/>
</dbReference>
<feature type="non-terminal residue" evidence="1">
    <location>
        <position position="1"/>
    </location>
</feature>
<organism evidence="1 2">
    <name type="scientific">Brassica napus</name>
    <name type="common">Rape</name>
    <dbReference type="NCBI Taxonomy" id="3708"/>
    <lineage>
        <taxon>Eukaryota</taxon>
        <taxon>Viridiplantae</taxon>
        <taxon>Streptophyta</taxon>
        <taxon>Embryophyta</taxon>
        <taxon>Tracheophyta</taxon>
        <taxon>Spermatophyta</taxon>
        <taxon>Magnoliopsida</taxon>
        <taxon>eudicotyledons</taxon>
        <taxon>Gunneridae</taxon>
        <taxon>Pentapetalae</taxon>
        <taxon>rosids</taxon>
        <taxon>malvids</taxon>
        <taxon>Brassicales</taxon>
        <taxon>Brassicaceae</taxon>
        <taxon>Brassiceae</taxon>
        <taxon>Brassica</taxon>
    </lineage>
</organism>